<dbReference type="Proteomes" id="UP000178235">
    <property type="component" value="Unassembled WGS sequence"/>
</dbReference>
<dbReference type="InterPro" id="IPR008144">
    <property type="entry name" value="Guanylate_kin-like_dom"/>
</dbReference>
<dbReference type="InterPro" id="IPR027417">
    <property type="entry name" value="P-loop_NTPase"/>
</dbReference>
<proteinExistence type="predicted"/>
<reference evidence="2 3" key="1">
    <citation type="journal article" date="2016" name="Nat. Commun.">
        <title>Thousands of microbial genomes shed light on interconnected biogeochemical processes in an aquifer system.</title>
        <authorList>
            <person name="Anantharaman K."/>
            <person name="Brown C.T."/>
            <person name="Hug L.A."/>
            <person name="Sharon I."/>
            <person name="Castelle C.J."/>
            <person name="Probst A.J."/>
            <person name="Thomas B.C."/>
            <person name="Singh A."/>
            <person name="Wilkins M.J."/>
            <person name="Karaoz U."/>
            <person name="Brodie E.L."/>
            <person name="Williams K.H."/>
            <person name="Hubbard S.S."/>
            <person name="Banfield J.F."/>
        </authorList>
    </citation>
    <scope>NUCLEOTIDE SEQUENCE [LARGE SCALE GENOMIC DNA]</scope>
</reference>
<dbReference type="SUPFAM" id="SSF52540">
    <property type="entry name" value="P-loop containing nucleoside triphosphate hydrolases"/>
    <property type="match status" value="1"/>
</dbReference>
<dbReference type="PANTHER" id="PTHR23117:SF13">
    <property type="entry name" value="GUANYLATE KINASE"/>
    <property type="match status" value="1"/>
</dbReference>
<dbReference type="PROSITE" id="PS50052">
    <property type="entry name" value="GUANYLATE_KINASE_2"/>
    <property type="match status" value="1"/>
</dbReference>
<gene>
    <name evidence="2" type="ORF">A2738_00710</name>
</gene>
<dbReference type="PANTHER" id="PTHR23117">
    <property type="entry name" value="GUANYLATE KINASE-RELATED"/>
    <property type="match status" value="1"/>
</dbReference>
<evidence type="ECO:0000313" key="3">
    <source>
        <dbReference type="Proteomes" id="UP000178235"/>
    </source>
</evidence>
<dbReference type="Gene3D" id="3.30.63.10">
    <property type="entry name" value="Guanylate Kinase phosphate binding domain"/>
    <property type="match status" value="1"/>
</dbReference>
<sequence>MKKPITHVGINGPPGAGKTTVLRALEHLGYKIHVIPRYYTRPKRPGEESEKEYRFVTEEQFQILWDDKFFIPGTIRQVEVNGKTYRTAILKRKIWLPTPKGTDLVVCLFGRGGLNHRRKFPKMKLVFISSRSLETLKARLTERCLMHGIDPTRKLEKIKRYEQLGVEKYYDVVIYNDGTPEQCARQIARIVGLPEKPTPNSDPHTL</sequence>
<dbReference type="GO" id="GO:0005829">
    <property type="term" value="C:cytosol"/>
    <property type="evidence" value="ECO:0007669"/>
    <property type="project" value="TreeGrafter"/>
</dbReference>
<accession>A0A1F6VFN7</accession>
<evidence type="ECO:0000313" key="2">
    <source>
        <dbReference type="EMBL" id="OGI68395.1"/>
    </source>
</evidence>
<dbReference type="AlphaFoldDB" id="A0A1F6VFN7"/>
<dbReference type="GO" id="GO:0004385">
    <property type="term" value="F:GMP kinase activity"/>
    <property type="evidence" value="ECO:0007669"/>
    <property type="project" value="TreeGrafter"/>
</dbReference>
<name>A0A1F6VFN7_9BACT</name>
<dbReference type="EMBL" id="MFTS01000003">
    <property type="protein sequence ID" value="OGI68395.1"/>
    <property type="molecule type" value="Genomic_DNA"/>
</dbReference>
<comment type="caution">
    <text evidence="2">The sequence shown here is derived from an EMBL/GenBank/DDBJ whole genome shotgun (WGS) entry which is preliminary data.</text>
</comment>
<dbReference type="Gene3D" id="3.40.50.300">
    <property type="entry name" value="P-loop containing nucleotide triphosphate hydrolases"/>
    <property type="match status" value="1"/>
</dbReference>
<protein>
    <recommendedName>
        <fullName evidence="1">Guanylate kinase-like domain-containing protein</fullName>
    </recommendedName>
</protein>
<feature type="domain" description="Guanylate kinase-like" evidence="1">
    <location>
        <begin position="5"/>
        <end position="192"/>
    </location>
</feature>
<evidence type="ECO:0000259" key="1">
    <source>
        <dbReference type="PROSITE" id="PS50052"/>
    </source>
</evidence>
<organism evidence="2 3">
    <name type="scientific">Candidatus Nomurabacteria bacterium RIFCSPHIGHO2_01_FULL_42_15</name>
    <dbReference type="NCBI Taxonomy" id="1801742"/>
    <lineage>
        <taxon>Bacteria</taxon>
        <taxon>Candidatus Nomuraibacteriota</taxon>
    </lineage>
</organism>